<dbReference type="EMBL" id="KV467316">
    <property type="protein sequence ID" value="OCT56273.1"/>
    <property type="molecule type" value="Genomic_DNA"/>
</dbReference>
<proteinExistence type="predicted"/>
<evidence type="ECO:0000313" key="2">
    <source>
        <dbReference type="EMBL" id="OCT56273.1"/>
    </source>
</evidence>
<organism evidence="2">
    <name type="scientific">Xenopus laevis</name>
    <name type="common">African clawed frog</name>
    <dbReference type="NCBI Taxonomy" id="8355"/>
    <lineage>
        <taxon>Eukaryota</taxon>
        <taxon>Metazoa</taxon>
        <taxon>Chordata</taxon>
        <taxon>Craniata</taxon>
        <taxon>Vertebrata</taxon>
        <taxon>Euteleostomi</taxon>
        <taxon>Amphibia</taxon>
        <taxon>Batrachia</taxon>
        <taxon>Anura</taxon>
        <taxon>Pipoidea</taxon>
        <taxon>Pipidae</taxon>
        <taxon>Xenopodinae</taxon>
        <taxon>Xenopus</taxon>
        <taxon>Xenopus</taxon>
    </lineage>
</organism>
<gene>
    <name evidence="2" type="ORF">XELAEV_18000358mg</name>
</gene>
<reference evidence="2" key="1">
    <citation type="submission" date="2016-05" db="EMBL/GenBank/DDBJ databases">
        <title>WGS assembly of Xenopus laevis.</title>
        <authorList>
            <person name="Session A."/>
            <person name="Uno Y."/>
            <person name="Kwon T."/>
            <person name="Chapman J."/>
            <person name="Toyoda A."/>
            <person name="Takahashi S."/>
            <person name="Fukui A."/>
            <person name="Hikosaka A."/>
            <person name="Putnam N."/>
            <person name="Stites J."/>
            <person name="Van Heeringen S."/>
            <person name="Quigley I."/>
            <person name="Heinz S."/>
            <person name="Hellsten U."/>
            <person name="Lyons J."/>
            <person name="Suzuki A."/>
            <person name="Kondo M."/>
            <person name="Ogino H."/>
            <person name="Ochi H."/>
            <person name="Bogdanovic O."/>
            <person name="Lister R."/>
            <person name="Georgiou G."/>
            <person name="Paranjpe S."/>
            <person name="Van Kruijsbergen I."/>
            <person name="Mozaffari S."/>
            <person name="Shu S."/>
            <person name="Schmutz J."/>
            <person name="Jenkins J."/>
            <person name="Grimwood J."/>
            <person name="Carlson J."/>
            <person name="Mitros T."/>
            <person name="Simakov O."/>
            <person name="Heald R."/>
            <person name="Miller K."/>
            <person name="Haudenschild C."/>
            <person name="Kuroki Y."/>
            <person name="Tanaka T."/>
            <person name="Michiue T."/>
            <person name="Watanabe M."/>
            <person name="Kinoshita T."/>
            <person name="Ohta Y."/>
            <person name="Mawaribuchi S."/>
            <person name="Suzuki Y."/>
            <person name="Haramoto Y."/>
            <person name="Yamamoto T."/>
            <person name="Takagi C."/>
            <person name="Kitzman J."/>
            <person name="Shendure J."/>
            <person name="Nakayama T."/>
            <person name="Izutsu Y."/>
            <person name="Robert J."/>
            <person name="Dichmann D."/>
            <person name="Flajnik M."/>
            <person name="Houston D."/>
            <person name="Marcotte E."/>
            <person name="Wallingford J."/>
            <person name="Ito Y."/>
            <person name="Asashima M."/>
            <person name="Ueno N."/>
            <person name="Matsuda Y."/>
            <person name="Jan Veenstra G."/>
            <person name="Fujiyama A."/>
            <person name="Harland R."/>
            <person name="Taira M."/>
            <person name="Rokhsar D.S."/>
        </authorList>
    </citation>
    <scope>NUCLEOTIDE SEQUENCE</scope>
    <source>
        <strain evidence="2">J</strain>
        <tissue evidence="2">Blood</tissue>
    </source>
</reference>
<evidence type="ECO:0000256" key="1">
    <source>
        <dbReference type="SAM" id="MobiDB-lite"/>
    </source>
</evidence>
<feature type="compositionally biased region" description="Low complexity" evidence="1">
    <location>
        <begin position="68"/>
        <end position="78"/>
    </location>
</feature>
<accession>A0A974BQG8</accession>
<protein>
    <submittedName>
        <fullName evidence="2">Uncharacterized protein</fullName>
    </submittedName>
</protein>
<dbReference type="AlphaFoldDB" id="A0A974BQG8"/>
<sequence>MGVPEGEAARIAGKMAVTGPLSSDSSHEAPPPYIVKDGGVEASAPRPTMSEGKTYKALRTDHKPWRTSSGSPLPSVPISPVVQDSIARVDSWLGPHSAGVSEGAPWEEDWEADYEESEREPSAAVAVVPPVVESTQVVPEPGRCRSPPVSVLTFSASSWESIYHSPQTLMVNDESTFWVLPGKALQQEFLAVSKRWGFYMPYTPEYVYTEVEKNLEKWVRQDILASLKLDEYSLVHPDSTTRQDAKQKLENAVPLWWQGRTVMRHHVRSVTKRDPERHLSVDVPLEGGGTVEKPHPRYYISFVNTKNWFIRMI</sequence>
<name>A0A974BQG8_XENLA</name>
<feature type="region of interest" description="Disordered" evidence="1">
    <location>
        <begin position="1"/>
        <end position="78"/>
    </location>
</feature>
<dbReference type="Proteomes" id="UP000694892">
    <property type="component" value="Unassembled WGS sequence"/>
</dbReference>